<accession>A0ABQ9DLN2</accession>
<name>A0ABQ9DLN2_9PASS</name>
<evidence type="ECO:0000313" key="2">
    <source>
        <dbReference type="Proteomes" id="UP001145742"/>
    </source>
</evidence>
<protein>
    <submittedName>
        <fullName evidence="1">Uncharacterized protein</fullName>
    </submittedName>
</protein>
<dbReference type="Proteomes" id="UP001145742">
    <property type="component" value="Unassembled WGS sequence"/>
</dbReference>
<comment type="caution">
    <text evidence="1">The sequence shown here is derived from an EMBL/GenBank/DDBJ whole genome shotgun (WGS) entry which is preliminary data.</text>
</comment>
<gene>
    <name evidence="1" type="ORF">WISP_45795</name>
</gene>
<organism evidence="1 2">
    <name type="scientific">Willisornis vidua</name>
    <name type="common">Xingu scale-backed antbird</name>
    <dbReference type="NCBI Taxonomy" id="1566151"/>
    <lineage>
        <taxon>Eukaryota</taxon>
        <taxon>Metazoa</taxon>
        <taxon>Chordata</taxon>
        <taxon>Craniata</taxon>
        <taxon>Vertebrata</taxon>
        <taxon>Euteleostomi</taxon>
        <taxon>Archelosauria</taxon>
        <taxon>Archosauria</taxon>
        <taxon>Dinosauria</taxon>
        <taxon>Saurischia</taxon>
        <taxon>Theropoda</taxon>
        <taxon>Coelurosauria</taxon>
        <taxon>Aves</taxon>
        <taxon>Neognathae</taxon>
        <taxon>Neoaves</taxon>
        <taxon>Telluraves</taxon>
        <taxon>Australaves</taxon>
        <taxon>Passeriformes</taxon>
        <taxon>Thamnophilidae</taxon>
        <taxon>Willisornis</taxon>
    </lineage>
</organism>
<evidence type="ECO:0000313" key="1">
    <source>
        <dbReference type="EMBL" id="KAJ7420927.1"/>
    </source>
</evidence>
<dbReference type="EMBL" id="WHWB01033263">
    <property type="protein sequence ID" value="KAJ7420927.1"/>
    <property type="molecule type" value="Genomic_DNA"/>
</dbReference>
<proteinExistence type="predicted"/>
<keyword evidence="2" id="KW-1185">Reference proteome</keyword>
<sequence length="83" mass="9603">MRLHLEYCVKFGVPDFKKDIEVLDYVWRMAVKLVSGVDRSTVVVREQRNNSKDLLERVDSTCSFILDMNSQAHCNEKMHSAGL</sequence>
<reference evidence="1" key="1">
    <citation type="submission" date="2019-10" db="EMBL/GenBank/DDBJ databases">
        <authorList>
            <person name="Soares A.E.R."/>
            <person name="Aleixo A."/>
            <person name="Schneider P."/>
            <person name="Miyaki C.Y."/>
            <person name="Schneider M.P."/>
            <person name="Mello C."/>
            <person name="Vasconcelos A.T.R."/>
        </authorList>
    </citation>
    <scope>NUCLEOTIDE SEQUENCE</scope>
    <source>
        <tissue evidence="1">Muscle</tissue>
    </source>
</reference>